<keyword evidence="3" id="KW-1185">Reference proteome</keyword>
<organism evidence="2 3">
    <name type="scientific">Sporosarcina limicola</name>
    <dbReference type="NCBI Taxonomy" id="34101"/>
    <lineage>
        <taxon>Bacteria</taxon>
        <taxon>Bacillati</taxon>
        <taxon>Bacillota</taxon>
        <taxon>Bacilli</taxon>
        <taxon>Bacillales</taxon>
        <taxon>Caryophanaceae</taxon>
        <taxon>Sporosarcina</taxon>
    </lineage>
</organism>
<gene>
    <name evidence="2" type="ORF">H4683_000226</name>
</gene>
<dbReference type="AlphaFoldDB" id="A0A927RCX8"/>
<comment type="caution">
    <text evidence="2">The sequence shown here is derived from an EMBL/GenBank/DDBJ whole genome shotgun (WGS) entry which is preliminary data.</text>
</comment>
<keyword evidence="1" id="KW-1133">Transmembrane helix</keyword>
<dbReference type="Proteomes" id="UP000658225">
    <property type="component" value="Unassembled WGS sequence"/>
</dbReference>
<keyword evidence="1" id="KW-0812">Transmembrane</keyword>
<evidence type="ECO:0000256" key="1">
    <source>
        <dbReference type="SAM" id="Phobius"/>
    </source>
</evidence>
<reference evidence="2" key="1">
    <citation type="submission" date="2020-10" db="EMBL/GenBank/DDBJ databases">
        <title>Genomic Encyclopedia of Type Strains, Phase IV (KMG-IV): sequencing the most valuable type-strain genomes for metagenomic binning, comparative biology and taxonomic classification.</title>
        <authorList>
            <person name="Goeker M."/>
        </authorList>
    </citation>
    <scope>NUCLEOTIDE SEQUENCE</scope>
    <source>
        <strain evidence="2">DSM 13886</strain>
    </source>
</reference>
<keyword evidence="1" id="KW-0472">Membrane</keyword>
<protein>
    <submittedName>
        <fullName evidence="2">Lipopolysaccharide export LptBFGC system permease protein LptF</fullName>
    </submittedName>
</protein>
<name>A0A927RCX8_9BACL</name>
<proteinExistence type="predicted"/>
<accession>A0A927RCX8</accession>
<evidence type="ECO:0000313" key="2">
    <source>
        <dbReference type="EMBL" id="MBE1553157.1"/>
    </source>
</evidence>
<dbReference type="EMBL" id="JADBEL010000001">
    <property type="protein sequence ID" value="MBE1553157.1"/>
    <property type="molecule type" value="Genomic_DNA"/>
</dbReference>
<dbReference type="RefSeq" id="WP_225941803.1">
    <property type="nucleotide sequence ID" value="NZ_JADBEL010000001.1"/>
</dbReference>
<sequence>MRAFKLIIPVMLIVGVYGWMKLEKSYSDVPETSRILITIGAVILSGIISFFLFPKNESKK</sequence>
<evidence type="ECO:0000313" key="3">
    <source>
        <dbReference type="Proteomes" id="UP000658225"/>
    </source>
</evidence>
<feature type="transmembrane region" description="Helical" evidence="1">
    <location>
        <begin position="34"/>
        <end position="53"/>
    </location>
</feature>